<dbReference type="GO" id="GO:0003723">
    <property type="term" value="F:RNA binding"/>
    <property type="evidence" value="ECO:0007669"/>
    <property type="project" value="InterPro"/>
</dbReference>
<evidence type="ECO:0000256" key="12">
    <source>
        <dbReference type="ARBA" id="ARBA00079072"/>
    </source>
</evidence>
<keyword evidence="7" id="KW-0413">Isomerase</keyword>
<evidence type="ECO:0000256" key="9">
    <source>
        <dbReference type="ARBA" id="ARBA00036943"/>
    </source>
</evidence>
<evidence type="ECO:0000256" key="11">
    <source>
        <dbReference type="ARBA" id="ARBA00073968"/>
    </source>
</evidence>
<name>A0AAF0DI02_9EURO</name>
<comment type="similarity">
    <text evidence="4">Belongs to the tRNA pseudouridine synthase TruA family.</text>
</comment>
<sequence>MDAPASVSSLHVPQDSSTQGSPSTLPTTSRELSRSPSAVPVDLEHKPSTSAGPGNRRNKRKDLGRKAWSRQPLDRRQRNEAEQAAKRRKTQDGEEIPIYATQFSREDIEADQRRPKRKVAVLLGYSGTGYHGMQLSAKERTIEGEIFPALVAAGAISKANATDPKKSSFVRCARTDKGVHAAGNVISLKLIIEDPDLVKKVNDILSPQIRIWGIEQTGKSFSCYQFCDSRIYEYLIPTHCFLPPHPSTFLARKLLEAAEKEGDLEAYKTRQEEVLQYWEDTDNEYVKPILNTLPEATRSKVQEALCIKDQNSDDQNTGAKGGPDENLDGGASRSVEEQMQEGNASVAEKTESGDQSINEVIKAVRAAYFKAKKTYRISPARLGRVQEILDLYVGTRNFHNYTIQKTYRDPSAKRVIKSFKISKDPIIIDGTEWLSLKVHGQSFMMHQIRKMVAMAALVVRCGTDPQRILQSYGPQKIPIPKAPGLGLLLERPVFDTYNKKATTELGKNPIDFSKYEKEIDEFKNREIYQRIFREEEETNAFGNFFNHIDTFREDAFLYVTSSGIPTLPEGAAPSVAETGKDKEALAEVESESEDEVVNGAEEG</sequence>
<reference evidence="18" key="1">
    <citation type="submission" date="2023-03" db="EMBL/GenBank/DDBJ databases">
        <title>Emydomyces testavorans Genome Sequence.</title>
        <authorList>
            <person name="Hoyer L."/>
        </authorList>
    </citation>
    <scope>NUCLEOTIDE SEQUENCE</scope>
    <source>
        <strain evidence="18">16-2883</strain>
    </source>
</reference>
<feature type="region of interest" description="Disordered" evidence="16">
    <location>
        <begin position="308"/>
        <end position="352"/>
    </location>
</feature>
<dbReference type="Pfam" id="PF01416">
    <property type="entry name" value="PseudoU_synth_1"/>
    <property type="match status" value="1"/>
</dbReference>
<feature type="binding site" evidence="15">
    <location>
        <position position="232"/>
    </location>
    <ligand>
        <name>substrate</name>
    </ligand>
</feature>
<dbReference type="GO" id="GO:0031119">
    <property type="term" value="P:tRNA pseudouridine synthesis"/>
    <property type="evidence" value="ECO:0007669"/>
    <property type="project" value="InterPro"/>
</dbReference>
<dbReference type="InterPro" id="IPR020095">
    <property type="entry name" value="PsdUridine_synth_TruA_C"/>
</dbReference>
<feature type="region of interest" description="Disordered" evidence="16">
    <location>
        <begin position="568"/>
        <end position="603"/>
    </location>
</feature>
<evidence type="ECO:0000256" key="2">
    <source>
        <dbReference type="ARBA" id="ARBA00001832"/>
    </source>
</evidence>
<evidence type="ECO:0000256" key="7">
    <source>
        <dbReference type="ARBA" id="ARBA00023235"/>
    </source>
</evidence>
<evidence type="ECO:0000256" key="10">
    <source>
        <dbReference type="ARBA" id="ARBA00053072"/>
    </source>
</evidence>
<comment type="subcellular location">
    <subcellularLocation>
        <location evidence="3">Nucleus</location>
    </subcellularLocation>
</comment>
<evidence type="ECO:0000256" key="6">
    <source>
        <dbReference type="ARBA" id="ARBA00022694"/>
    </source>
</evidence>
<dbReference type="FunFam" id="3.30.70.580:FF:000002">
    <property type="entry name" value="tRNA pseudouridine synthase"/>
    <property type="match status" value="1"/>
</dbReference>
<evidence type="ECO:0000256" key="4">
    <source>
        <dbReference type="ARBA" id="ARBA00009375"/>
    </source>
</evidence>
<comment type="catalytic activity">
    <reaction evidence="2">
        <text>uridine in snRNA = pseudouridine in snRNA</text>
        <dbReference type="Rhea" id="RHEA:51124"/>
        <dbReference type="Rhea" id="RHEA-COMP:12891"/>
        <dbReference type="Rhea" id="RHEA-COMP:12892"/>
        <dbReference type="ChEBI" id="CHEBI:65314"/>
        <dbReference type="ChEBI" id="CHEBI:65315"/>
    </reaction>
</comment>
<dbReference type="InterPro" id="IPR020094">
    <property type="entry name" value="TruA/RsuA/RluB/E/F_N"/>
</dbReference>
<evidence type="ECO:0000256" key="14">
    <source>
        <dbReference type="PIRSR" id="PIRSR641708-1"/>
    </source>
</evidence>
<dbReference type="GO" id="GO:0009982">
    <property type="term" value="F:pseudouridine synthase activity"/>
    <property type="evidence" value="ECO:0007669"/>
    <property type="project" value="InterPro"/>
</dbReference>
<comment type="catalytic activity">
    <reaction evidence="1">
        <text>a uridine in mRNA = a pseudouridine in mRNA</text>
        <dbReference type="Rhea" id="RHEA:56644"/>
        <dbReference type="Rhea" id="RHEA-COMP:14658"/>
        <dbReference type="Rhea" id="RHEA-COMP:14659"/>
        <dbReference type="ChEBI" id="CHEBI:65314"/>
        <dbReference type="ChEBI" id="CHEBI:65315"/>
    </reaction>
</comment>
<dbReference type="AlphaFoldDB" id="A0AAF0DI02"/>
<dbReference type="CDD" id="cd02568">
    <property type="entry name" value="PseudoU_synth_PUS1_PUS2"/>
    <property type="match status" value="1"/>
</dbReference>
<dbReference type="InterPro" id="IPR020103">
    <property type="entry name" value="PsdUridine_synth_cat_dom_sf"/>
</dbReference>
<dbReference type="Gene3D" id="3.30.70.660">
    <property type="entry name" value="Pseudouridine synthase I, catalytic domain, C-terminal subdomain"/>
    <property type="match status" value="1"/>
</dbReference>
<feature type="active site" description="Nucleophile" evidence="14">
    <location>
        <position position="176"/>
    </location>
</feature>
<evidence type="ECO:0000256" key="15">
    <source>
        <dbReference type="PIRSR" id="PIRSR641708-2"/>
    </source>
</evidence>
<dbReference type="Proteomes" id="UP001219355">
    <property type="component" value="Chromosome 2"/>
</dbReference>
<keyword evidence="19" id="KW-1185">Reference proteome</keyword>
<dbReference type="PANTHER" id="PTHR11142:SF4">
    <property type="entry name" value="PSEUDOURIDYLATE SYNTHASE 1 HOMOLOG"/>
    <property type="match status" value="1"/>
</dbReference>
<keyword evidence="6" id="KW-0819">tRNA processing</keyword>
<comment type="function">
    <text evidence="10">Formation of pseudouridine at positions 27 and 28 in the anticodon stem and loop of transfer RNAs; at positions 34 and 36 of intron-containing precursor tRNA(Ile) and at position 35 in the intron-containing tRNA(Tyr). Catalyzes pseudouridylation at position 44 in U2 snRNA. Also catalyzes pseudouridylation of mRNAs.</text>
</comment>
<feature type="region of interest" description="Disordered" evidence="16">
    <location>
        <begin position="1"/>
        <end position="100"/>
    </location>
</feature>
<dbReference type="GO" id="GO:0031120">
    <property type="term" value="P:snRNA pseudouridine synthesis"/>
    <property type="evidence" value="ECO:0007669"/>
    <property type="project" value="UniProtKB-ARBA"/>
</dbReference>
<dbReference type="GO" id="GO:0005634">
    <property type="term" value="C:nucleus"/>
    <property type="evidence" value="ECO:0007669"/>
    <property type="project" value="UniProtKB-SubCell"/>
</dbReference>
<gene>
    <name evidence="18" type="primary">PUS1</name>
    <name evidence="18" type="ORF">PRK78_003327</name>
</gene>
<evidence type="ECO:0000256" key="5">
    <source>
        <dbReference type="ARBA" id="ARBA00022664"/>
    </source>
</evidence>
<feature type="compositionally biased region" description="Polar residues" evidence="16">
    <location>
        <begin position="1"/>
        <end position="36"/>
    </location>
</feature>
<comment type="catalytic activity">
    <reaction evidence="9">
        <text>a uridine in tRNA = a pseudouridine in tRNA</text>
        <dbReference type="Rhea" id="RHEA:54572"/>
        <dbReference type="Rhea" id="RHEA-COMP:13339"/>
        <dbReference type="Rhea" id="RHEA-COMP:13934"/>
        <dbReference type="ChEBI" id="CHEBI:65314"/>
        <dbReference type="ChEBI" id="CHEBI:65315"/>
    </reaction>
</comment>
<dbReference type="FunFam" id="3.30.70.660:FF:000002">
    <property type="entry name" value="tRNA pseudouridine synthase"/>
    <property type="match status" value="1"/>
</dbReference>
<evidence type="ECO:0000256" key="16">
    <source>
        <dbReference type="SAM" id="MobiDB-lite"/>
    </source>
</evidence>
<keyword evidence="5" id="KW-0507">mRNA processing</keyword>
<organism evidence="18 19">
    <name type="scientific">Emydomyces testavorans</name>
    <dbReference type="NCBI Taxonomy" id="2070801"/>
    <lineage>
        <taxon>Eukaryota</taxon>
        <taxon>Fungi</taxon>
        <taxon>Dikarya</taxon>
        <taxon>Ascomycota</taxon>
        <taxon>Pezizomycotina</taxon>
        <taxon>Eurotiomycetes</taxon>
        <taxon>Eurotiomycetidae</taxon>
        <taxon>Onygenales</taxon>
        <taxon>Nannizziopsiaceae</taxon>
        <taxon>Emydomyces</taxon>
    </lineage>
</organism>
<evidence type="ECO:0000313" key="19">
    <source>
        <dbReference type="Proteomes" id="UP001219355"/>
    </source>
</evidence>
<evidence type="ECO:0000259" key="17">
    <source>
        <dbReference type="Pfam" id="PF01416"/>
    </source>
</evidence>
<dbReference type="InterPro" id="IPR001406">
    <property type="entry name" value="PsdUridine_synth_TruA"/>
</dbReference>
<dbReference type="NCBIfam" id="TIGR00071">
    <property type="entry name" value="hisT_truA"/>
    <property type="match status" value="1"/>
</dbReference>
<dbReference type="PANTHER" id="PTHR11142">
    <property type="entry name" value="PSEUDOURIDYLATE SYNTHASE"/>
    <property type="match status" value="1"/>
</dbReference>
<feature type="domain" description="Pseudouridine synthase I TruA alpha/beta" evidence="17">
    <location>
        <begin position="391"/>
        <end position="495"/>
    </location>
</feature>
<evidence type="ECO:0000256" key="13">
    <source>
        <dbReference type="ARBA" id="ARBA00080858"/>
    </source>
</evidence>
<feature type="compositionally biased region" description="Acidic residues" evidence="16">
    <location>
        <begin position="586"/>
        <end position="603"/>
    </location>
</feature>
<evidence type="ECO:0000256" key="8">
    <source>
        <dbReference type="ARBA" id="ARBA00023242"/>
    </source>
</evidence>
<dbReference type="SUPFAM" id="SSF55120">
    <property type="entry name" value="Pseudouridine synthase"/>
    <property type="match status" value="1"/>
</dbReference>
<proteinExistence type="inferred from homology"/>
<dbReference type="GO" id="GO:1990481">
    <property type="term" value="P:mRNA pseudouridine synthesis"/>
    <property type="evidence" value="ECO:0007669"/>
    <property type="project" value="TreeGrafter"/>
</dbReference>
<accession>A0AAF0DI02</accession>
<protein>
    <recommendedName>
        <fullName evidence="11">tRNA pseudouridine synthase 1</fullName>
    </recommendedName>
    <alternativeName>
        <fullName evidence="12">tRNA pseudouridylate synthase 1</fullName>
    </alternativeName>
    <alternativeName>
        <fullName evidence="13">tRNA-uridine isomerase 1</fullName>
    </alternativeName>
</protein>
<dbReference type="EMBL" id="CP120628">
    <property type="protein sequence ID" value="WEW57860.1"/>
    <property type="molecule type" value="Genomic_DNA"/>
</dbReference>
<dbReference type="InterPro" id="IPR041708">
    <property type="entry name" value="PUS1/PUS2-like"/>
</dbReference>
<evidence type="ECO:0000256" key="1">
    <source>
        <dbReference type="ARBA" id="ARBA00001166"/>
    </source>
</evidence>
<dbReference type="Gene3D" id="3.30.70.580">
    <property type="entry name" value="Pseudouridine synthase I, catalytic domain, N-terminal subdomain"/>
    <property type="match status" value="1"/>
</dbReference>
<evidence type="ECO:0000313" key="18">
    <source>
        <dbReference type="EMBL" id="WEW57860.1"/>
    </source>
</evidence>
<keyword evidence="8" id="KW-0539">Nucleus</keyword>
<dbReference type="GO" id="GO:0006397">
    <property type="term" value="P:mRNA processing"/>
    <property type="evidence" value="ECO:0007669"/>
    <property type="project" value="UniProtKB-KW"/>
</dbReference>
<feature type="compositionally biased region" description="Basic and acidic residues" evidence="16">
    <location>
        <begin position="72"/>
        <end position="85"/>
    </location>
</feature>
<dbReference type="InterPro" id="IPR020097">
    <property type="entry name" value="PsdUridine_synth_TruA_a/b_dom"/>
</dbReference>
<evidence type="ECO:0000256" key="3">
    <source>
        <dbReference type="ARBA" id="ARBA00004123"/>
    </source>
</evidence>